<reference evidence="1" key="1">
    <citation type="submission" date="2019-10" db="EMBL/GenBank/DDBJ databases">
        <authorList>
            <consortium name="DOE Joint Genome Institute"/>
            <person name="Kuo A."/>
            <person name="Miyauchi S."/>
            <person name="Kiss E."/>
            <person name="Drula E."/>
            <person name="Kohler A."/>
            <person name="Sanchez-Garcia M."/>
            <person name="Andreopoulos B."/>
            <person name="Barry K.W."/>
            <person name="Bonito G."/>
            <person name="Buee M."/>
            <person name="Carver A."/>
            <person name="Chen C."/>
            <person name="Cichocki N."/>
            <person name="Clum A."/>
            <person name="Culley D."/>
            <person name="Crous P.W."/>
            <person name="Fauchery L."/>
            <person name="Girlanda M."/>
            <person name="Hayes R."/>
            <person name="Keri Z."/>
            <person name="LaButti K."/>
            <person name="Lipzen A."/>
            <person name="Lombard V."/>
            <person name="Magnuson J."/>
            <person name="Maillard F."/>
            <person name="Morin E."/>
            <person name="Murat C."/>
            <person name="Nolan M."/>
            <person name="Ohm R."/>
            <person name="Pangilinan J."/>
            <person name="Pereira M."/>
            <person name="Perotto S."/>
            <person name="Peter M."/>
            <person name="Riley R."/>
            <person name="Sitrit Y."/>
            <person name="Stielow B."/>
            <person name="Szollosi G."/>
            <person name="Zifcakova L."/>
            <person name="Stursova M."/>
            <person name="Spatafora J.W."/>
            <person name="Tedersoo L."/>
            <person name="Vaario L.-M."/>
            <person name="Yamada A."/>
            <person name="Yan M."/>
            <person name="Wang P."/>
            <person name="Xu J."/>
            <person name="Bruns T."/>
            <person name="Baldrian P."/>
            <person name="Vilgalys R."/>
            <person name="Henrissat B."/>
            <person name="Grigoriev I.V."/>
            <person name="Hibbett D."/>
            <person name="Nagy L.G."/>
            <person name="Martin F.M."/>
        </authorList>
    </citation>
    <scope>NUCLEOTIDE SEQUENCE</scope>
    <source>
        <strain evidence="1">BED1</strain>
    </source>
</reference>
<keyword evidence="2" id="KW-1185">Reference proteome</keyword>
<reference evidence="1" key="2">
    <citation type="journal article" date="2020" name="Nat. Commun.">
        <title>Large-scale genome sequencing of mycorrhizal fungi provides insights into the early evolution of symbiotic traits.</title>
        <authorList>
            <person name="Miyauchi S."/>
            <person name="Kiss E."/>
            <person name="Kuo A."/>
            <person name="Drula E."/>
            <person name="Kohler A."/>
            <person name="Sanchez-Garcia M."/>
            <person name="Morin E."/>
            <person name="Andreopoulos B."/>
            <person name="Barry K.W."/>
            <person name="Bonito G."/>
            <person name="Buee M."/>
            <person name="Carver A."/>
            <person name="Chen C."/>
            <person name="Cichocki N."/>
            <person name="Clum A."/>
            <person name="Culley D."/>
            <person name="Crous P.W."/>
            <person name="Fauchery L."/>
            <person name="Girlanda M."/>
            <person name="Hayes R.D."/>
            <person name="Keri Z."/>
            <person name="LaButti K."/>
            <person name="Lipzen A."/>
            <person name="Lombard V."/>
            <person name="Magnuson J."/>
            <person name="Maillard F."/>
            <person name="Murat C."/>
            <person name="Nolan M."/>
            <person name="Ohm R.A."/>
            <person name="Pangilinan J."/>
            <person name="Pereira M.F."/>
            <person name="Perotto S."/>
            <person name="Peter M."/>
            <person name="Pfister S."/>
            <person name="Riley R."/>
            <person name="Sitrit Y."/>
            <person name="Stielow J.B."/>
            <person name="Szollosi G."/>
            <person name="Zifcakova L."/>
            <person name="Stursova M."/>
            <person name="Spatafora J.W."/>
            <person name="Tedersoo L."/>
            <person name="Vaario L.M."/>
            <person name="Yamada A."/>
            <person name="Yan M."/>
            <person name="Wang P."/>
            <person name="Xu J."/>
            <person name="Bruns T."/>
            <person name="Baldrian P."/>
            <person name="Vilgalys R."/>
            <person name="Dunand C."/>
            <person name="Henrissat B."/>
            <person name="Grigoriev I.V."/>
            <person name="Hibbett D."/>
            <person name="Nagy L.G."/>
            <person name="Martin F.M."/>
        </authorList>
    </citation>
    <scope>NUCLEOTIDE SEQUENCE</scope>
    <source>
        <strain evidence="1">BED1</strain>
    </source>
</reference>
<dbReference type="Proteomes" id="UP001194468">
    <property type="component" value="Unassembled WGS sequence"/>
</dbReference>
<dbReference type="AlphaFoldDB" id="A0AAD4BT90"/>
<evidence type="ECO:0000313" key="1">
    <source>
        <dbReference type="EMBL" id="KAF8438811.1"/>
    </source>
</evidence>
<gene>
    <name evidence="1" type="ORF">L210DRAFT_931437</name>
</gene>
<proteinExistence type="predicted"/>
<name>A0AAD4BT90_BOLED</name>
<protein>
    <submittedName>
        <fullName evidence="1">Uncharacterized protein</fullName>
    </submittedName>
</protein>
<organism evidence="1 2">
    <name type="scientific">Boletus edulis BED1</name>
    <dbReference type="NCBI Taxonomy" id="1328754"/>
    <lineage>
        <taxon>Eukaryota</taxon>
        <taxon>Fungi</taxon>
        <taxon>Dikarya</taxon>
        <taxon>Basidiomycota</taxon>
        <taxon>Agaricomycotina</taxon>
        <taxon>Agaricomycetes</taxon>
        <taxon>Agaricomycetidae</taxon>
        <taxon>Boletales</taxon>
        <taxon>Boletineae</taxon>
        <taxon>Boletaceae</taxon>
        <taxon>Boletoideae</taxon>
        <taxon>Boletus</taxon>
    </lineage>
</organism>
<sequence length="293" mass="33014">MISDILCIHLQEEAAASFSMAMPDTIVEQTLEKTIFNHSIMAYNYREIDTRSKLPQFSLQLMGKKHKVAKDTDYIQVDQSQQQTTGYALAKSTQKCSRHAVPPDEPVNKMVPLKAKDSSKKHQAEQPVELPVAEISFFHLGDGSSQFRFKHVETPKALNDPQSHWPLKCMSFSQMVMIPILYFGTRMTCLNLKWDQYNFMMTTPTSTTSSLKTSLKNKAMINALVQKAQIILNMDIKANPMKTNVLKNLVMNLGSNNSLMSHHLKQHSSGSKESHMATCLIGLMVHHAIYGLA</sequence>
<comment type="caution">
    <text evidence="1">The sequence shown here is derived from an EMBL/GenBank/DDBJ whole genome shotgun (WGS) entry which is preliminary data.</text>
</comment>
<accession>A0AAD4BT90</accession>
<dbReference type="EMBL" id="WHUW01000015">
    <property type="protein sequence ID" value="KAF8438811.1"/>
    <property type="molecule type" value="Genomic_DNA"/>
</dbReference>
<evidence type="ECO:0000313" key="2">
    <source>
        <dbReference type="Proteomes" id="UP001194468"/>
    </source>
</evidence>